<keyword evidence="3" id="KW-1185">Reference proteome</keyword>
<dbReference type="AlphaFoldDB" id="A3CX44"/>
<protein>
    <submittedName>
        <fullName evidence="2">Uncharacterized protein</fullName>
    </submittedName>
</protein>
<feature type="compositionally biased region" description="Low complexity" evidence="1">
    <location>
        <begin position="27"/>
        <end position="38"/>
    </location>
</feature>
<accession>A3CX44</accession>
<dbReference type="Proteomes" id="UP000002146">
    <property type="component" value="Chromosome"/>
</dbReference>
<proteinExistence type="predicted"/>
<feature type="region of interest" description="Disordered" evidence="1">
    <location>
        <begin position="1"/>
        <end position="38"/>
    </location>
</feature>
<gene>
    <name evidence="2" type="ordered locus">Memar_2018</name>
</gene>
<feature type="compositionally biased region" description="Pro residues" evidence="1">
    <location>
        <begin position="14"/>
        <end position="26"/>
    </location>
</feature>
<evidence type="ECO:0000313" key="3">
    <source>
        <dbReference type="Proteomes" id="UP000002146"/>
    </source>
</evidence>
<evidence type="ECO:0000256" key="1">
    <source>
        <dbReference type="SAM" id="MobiDB-lite"/>
    </source>
</evidence>
<dbReference type="EMBL" id="CP000562">
    <property type="protein sequence ID" value="ABN57944.1"/>
    <property type="molecule type" value="Genomic_DNA"/>
</dbReference>
<dbReference type="KEGG" id="mem:Memar_2018"/>
<dbReference type="HOGENOM" id="CLU_1451430_0_0_2"/>
<name>A3CX44_METMJ</name>
<organism evidence="2 3">
    <name type="scientific">Methanoculleus marisnigri (strain ATCC 35101 / DSM 1498 / JR1)</name>
    <dbReference type="NCBI Taxonomy" id="368407"/>
    <lineage>
        <taxon>Archaea</taxon>
        <taxon>Methanobacteriati</taxon>
        <taxon>Methanobacteriota</taxon>
        <taxon>Stenosarchaea group</taxon>
        <taxon>Methanomicrobia</taxon>
        <taxon>Methanomicrobiales</taxon>
        <taxon>Methanomicrobiaceae</taxon>
        <taxon>Methanoculleus</taxon>
    </lineage>
</organism>
<reference evidence="2 3" key="1">
    <citation type="journal article" date="2009" name="Stand. Genomic Sci.">
        <title>Complete genome sequence of Methanoculleus marisnigri Romesser et al. 1981 type strain JR1.</title>
        <authorList>
            <person name="Anderson I.J."/>
            <person name="Sieprawska-Lupa M."/>
            <person name="Lapidus A."/>
            <person name="Nolan M."/>
            <person name="Copeland A."/>
            <person name="Glavina Del Rio T."/>
            <person name="Tice H."/>
            <person name="Dalin E."/>
            <person name="Barry K."/>
            <person name="Saunders E."/>
            <person name="Han C."/>
            <person name="Brettin T."/>
            <person name="Detter J.C."/>
            <person name="Bruce D."/>
            <person name="Mikhailova N."/>
            <person name="Pitluck S."/>
            <person name="Hauser L."/>
            <person name="Land M."/>
            <person name="Lucas S."/>
            <person name="Richardson P."/>
            <person name="Whitman W.B."/>
            <person name="Kyrpides N.C."/>
        </authorList>
    </citation>
    <scope>NUCLEOTIDE SEQUENCE [LARGE SCALE GENOMIC DNA]</scope>
    <source>
        <strain evidence="3">ATCC 35101 / DSM 1498 / JR1</strain>
    </source>
</reference>
<evidence type="ECO:0000313" key="2">
    <source>
        <dbReference type="EMBL" id="ABN57944.1"/>
    </source>
</evidence>
<sequence length="186" mass="19694">MARIPVMRADRIPPAGPWLPAPPSAAPSPAEAAAAAATAWQPPAAETVDLSRVGRVLNAITPNGAPHGRPRSPCGRVAIAEPAAGQRPLPSWSCTVKSWHDSSPCGRTLARHYYSYVRKYIYVLVAASEKAGVGVLDVACRDSPENHVIAAEKFVAPLFPHYDDLSHEKIEAVLPVQALRALDAGG</sequence>